<evidence type="ECO:0000313" key="3">
    <source>
        <dbReference type="Proteomes" id="UP001291623"/>
    </source>
</evidence>
<keyword evidence="3" id="KW-1185">Reference proteome</keyword>
<organism evidence="2 3">
    <name type="scientific">Anisodus tanguticus</name>
    <dbReference type="NCBI Taxonomy" id="243964"/>
    <lineage>
        <taxon>Eukaryota</taxon>
        <taxon>Viridiplantae</taxon>
        <taxon>Streptophyta</taxon>
        <taxon>Embryophyta</taxon>
        <taxon>Tracheophyta</taxon>
        <taxon>Spermatophyta</taxon>
        <taxon>Magnoliopsida</taxon>
        <taxon>eudicotyledons</taxon>
        <taxon>Gunneridae</taxon>
        <taxon>Pentapetalae</taxon>
        <taxon>asterids</taxon>
        <taxon>lamiids</taxon>
        <taxon>Solanales</taxon>
        <taxon>Solanaceae</taxon>
        <taxon>Solanoideae</taxon>
        <taxon>Hyoscyameae</taxon>
        <taxon>Anisodus</taxon>
    </lineage>
</organism>
<name>A0AAE1SH29_9SOLA</name>
<protein>
    <submittedName>
        <fullName evidence="2">Uncharacterized protein</fullName>
    </submittedName>
</protein>
<comment type="caution">
    <text evidence="2">The sequence shown here is derived from an EMBL/GenBank/DDBJ whole genome shotgun (WGS) entry which is preliminary data.</text>
</comment>
<dbReference type="EMBL" id="JAVYJV010000005">
    <property type="protein sequence ID" value="KAK4370589.1"/>
    <property type="molecule type" value="Genomic_DNA"/>
</dbReference>
<proteinExistence type="predicted"/>
<accession>A0AAE1SH29</accession>
<evidence type="ECO:0000256" key="1">
    <source>
        <dbReference type="SAM" id="MobiDB-lite"/>
    </source>
</evidence>
<feature type="region of interest" description="Disordered" evidence="1">
    <location>
        <begin position="72"/>
        <end position="112"/>
    </location>
</feature>
<gene>
    <name evidence="2" type="ORF">RND71_010064</name>
</gene>
<evidence type="ECO:0000313" key="2">
    <source>
        <dbReference type="EMBL" id="KAK4370589.1"/>
    </source>
</evidence>
<dbReference type="Proteomes" id="UP001291623">
    <property type="component" value="Unassembled WGS sequence"/>
</dbReference>
<dbReference type="AlphaFoldDB" id="A0AAE1SH29"/>
<dbReference type="PANTHER" id="PTHR46519">
    <property type="entry name" value="RING/U-BOX SUPERFAMILY PROTEIN"/>
    <property type="match status" value="1"/>
</dbReference>
<reference evidence="2" key="1">
    <citation type="submission" date="2023-12" db="EMBL/GenBank/DDBJ databases">
        <title>Genome assembly of Anisodus tanguticus.</title>
        <authorList>
            <person name="Wang Y.-J."/>
        </authorList>
    </citation>
    <scope>NUCLEOTIDE SEQUENCE</scope>
    <source>
        <strain evidence="2">KB-2021</strain>
        <tissue evidence="2">Leaf</tissue>
    </source>
</reference>
<dbReference type="PANTHER" id="PTHR46519:SF14">
    <property type="entry name" value="RING-TYPE DOMAIN-CONTAINING PROTEIN"/>
    <property type="match status" value="1"/>
</dbReference>
<sequence>MRIYCGRQAFLDLLMKFQRGRKREIQGLLEFKPVSNFTYRNRIQSLLKGRFLRSERLMTSDERTTSHAAIELGLLRQNHTGPGSKIKNRSMSGPVPANRDRVSGPGTDTQNL</sequence>